<keyword evidence="1" id="KW-1185">Reference proteome</keyword>
<accession>A0A1I7WG57</accession>
<evidence type="ECO:0000313" key="2">
    <source>
        <dbReference type="WBParaSite" id="Hba_03912"/>
    </source>
</evidence>
<name>A0A1I7WG57_HETBA</name>
<proteinExistence type="predicted"/>
<reference evidence="2" key="1">
    <citation type="submission" date="2016-11" db="UniProtKB">
        <authorList>
            <consortium name="WormBaseParasite"/>
        </authorList>
    </citation>
    <scope>IDENTIFICATION</scope>
</reference>
<sequence>MNIKFHDYTYDFIVKVNIFDMYQVLSCDVHLLSNAKLELGKERFPYIQRALFGKINASVRYLLCFVRKIIMTRDDKSYNWLDYYYIIKITILSMYSHLLNEN</sequence>
<organism evidence="1 2">
    <name type="scientific">Heterorhabditis bacteriophora</name>
    <name type="common">Entomopathogenic nematode worm</name>
    <dbReference type="NCBI Taxonomy" id="37862"/>
    <lineage>
        <taxon>Eukaryota</taxon>
        <taxon>Metazoa</taxon>
        <taxon>Ecdysozoa</taxon>
        <taxon>Nematoda</taxon>
        <taxon>Chromadorea</taxon>
        <taxon>Rhabditida</taxon>
        <taxon>Rhabditina</taxon>
        <taxon>Rhabditomorpha</taxon>
        <taxon>Strongyloidea</taxon>
        <taxon>Heterorhabditidae</taxon>
        <taxon>Heterorhabditis</taxon>
    </lineage>
</organism>
<dbReference type="WBParaSite" id="Hba_03912">
    <property type="protein sequence ID" value="Hba_03912"/>
    <property type="gene ID" value="Hba_03912"/>
</dbReference>
<protein>
    <submittedName>
        <fullName evidence="2">Uncharacterized protein</fullName>
    </submittedName>
</protein>
<evidence type="ECO:0000313" key="1">
    <source>
        <dbReference type="Proteomes" id="UP000095283"/>
    </source>
</evidence>
<dbReference type="AlphaFoldDB" id="A0A1I7WG57"/>
<dbReference type="Proteomes" id="UP000095283">
    <property type="component" value="Unplaced"/>
</dbReference>